<dbReference type="Gene3D" id="3.30.1380.10">
    <property type="match status" value="1"/>
</dbReference>
<dbReference type="InterPro" id="IPR052179">
    <property type="entry name" value="DD-CPase-like"/>
</dbReference>
<reference evidence="2 3" key="1">
    <citation type="journal article" date="2016" name="Nat. Commun.">
        <title>Thousands of microbial genomes shed light on interconnected biogeochemical processes in an aquifer system.</title>
        <authorList>
            <person name="Anantharaman K."/>
            <person name="Brown C.T."/>
            <person name="Hug L.A."/>
            <person name="Sharon I."/>
            <person name="Castelle C.J."/>
            <person name="Probst A.J."/>
            <person name="Thomas B.C."/>
            <person name="Singh A."/>
            <person name="Wilkins M.J."/>
            <person name="Karaoz U."/>
            <person name="Brodie E.L."/>
            <person name="Williams K.H."/>
            <person name="Hubbard S.S."/>
            <person name="Banfield J.F."/>
        </authorList>
    </citation>
    <scope>NUCLEOTIDE SEQUENCE [LARGE SCALE GENOMIC DNA]</scope>
</reference>
<dbReference type="Pfam" id="PF02557">
    <property type="entry name" value="VanY"/>
    <property type="match status" value="1"/>
</dbReference>
<dbReference type="SUPFAM" id="SSF55166">
    <property type="entry name" value="Hedgehog/DD-peptidase"/>
    <property type="match status" value="1"/>
</dbReference>
<organism evidence="2 3">
    <name type="scientific">Candidatus Woykebacteria bacterium RBG_13_40_15</name>
    <dbReference type="NCBI Taxonomy" id="1802593"/>
    <lineage>
        <taxon>Bacteria</taxon>
        <taxon>Candidatus Woykeibacteriota</taxon>
    </lineage>
</organism>
<sequence length="214" mass="23538">MGESLQEKVSPISITATISAQKWVPSNTITYKGDNLLVLINKKIGLPPNYEPSDLVFVAGTLRLRKGAANAYSNMVSAAAREGIPLVISSAYRSYTDQQNTFNYWVSKSGSQQAQTFSAFPGHSQHQLGTAVDFTLAGGSSFFSESFGQTAQGSWLSNNASRFGFVLSYPKGKESITGYIYEPWHYRYIGVENAKRLASSGLCLEEFLQRYGVW</sequence>
<dbReference type="CDD" id="cd14852">
    <property type="entry name" value="LD-carboxypeptidase"/>
    <property type="match status" value="1"/>
</dbReference>
<dbReference type="InterPro" id="IPR003709">
    <property type="entry name" value="VanY-like_core_dom"/>
</dbReference>
<dbReference type="InterPro" id="IPR009045">
    <property type="entry name" value="Zn_M74/Hedgehog-like"/>
</dbReference>
<dbReference type="GO" id="GO:0008233">
    <property type="term" value="F:peptidase activity"/>
    <property type="evidence" value="ECO:0007669"/>
    <property type="project" value="InterPro"/>
</dbReference>
<dbReference type="STRING" id="1802593.A2172_05035"/>
<dbReference type="InterPro" id="IPR058193">
    <property type="entry name" value="VanY/YodJ_core_dom"/>
</dbReference>
<dbReference type="PANTHER" id="PTHR34385">
    <property type="entry name" value="D-ALANYL-D-ALANINE CARBOXYPEPTIDASE"/>
    <property type="match status" value="1"/>
</dbReference>
<evidence type="ECO:0000313" key="3">
    <source>
        <dbReference type="Proteomes" id="UP000176631"/>
    </source>
</evidence>
<accession>A0A1G1W8F3</accession>
<comment type="caution">
    <text evidence="2">The sequence shown here is derived from an EMBL/GenBank/DDBJ whole genome shotgun (WGS) entry which is preliminary data.</text>
</comment>
<evidence type="ECO:0000259" key="1">
    <source>
        <dbReference type="Pfam" id="PF02557"/>
    </source>
</evidence>
<dbReference type="AlphaFoldDB" id="A0A1G1W8F3"/>
<name>A0A1G1W8F3_9BACT</name>
<dbReference type="EMBL" id="MHCP01000019">
    <property type="protein sequence ID" value="OGY23901.1"/>
    <property type="molecule type" value="Genomic_DNA"/>
</dbReference>
<proteinExistence type="predicted"/>
<evidence type="ECO:0000313" key="2">
    <source>
        <dbReference type="EMBL" id="OGY23901.1"/>
    </source>
</evidence>
<dbReference type="Proteomes" id="UP000176631">
    <property type="component" value="Unassembled WGS sequence"/>
</dbReference>
<dbReference type="GO" id="GO:0006508">
    <property type="term" value="P:proteolysis"/>
    <property type="evidence" value="ECO:0007669"/>
    <property type="project" value="InterPro"/>
</dbReference>
<protein>
    <recommendedName>
        <fullName evidence="1">D-alanyl-D-alanine carboxypeptidase-like core domain-containing protein</fullName>
    </recommendedName>
</protein>
<gene>
    <name evidence="2" type="ORF">A2172_05035</name>
</gene>
<feature type="domain" description="D-alanyl-D-alanine carboxypeptidase-like core" evidence="1">
    <location>
        <begin position="63"/>
        <end position="190"/>
    </location>
</feature>
<dbReference type="PANTHER" id="PTHR34385:SF1">
    <property type="entry name" value="PEPTIDOGLYCAN L-ALANYL-D-GLUTAMATE ENDOPEPTIDASE CWLK"/>
    <property type="match status" value="1"/>
</dbReference>